<dbReference type="PANTHER" id="PTHR43628">
    <property type="entry name" value="ACTIVATOR OF C KINASE PROTEIN 1-RELATED"/>
    <property type="match status" value="1"/>
</dbReference>
<sequence>MTDSETLDSSDQTLLADLLSAFRAVKVPGGDDQYLLDCIERWITTHKIPHQVIFQKLVSHTAKNVEFACLLGIFYHYAIGTPQNPTKAFEMYKLASENNDAFGQNQVGWCYIKAFGTEINNKLGFEWYQKSAAGGDHCGECGVGYCYRMGCGTEINIKKSLYWYRKSAHACECTGEFGLAFFYRDGWGVPKDVHQAIKWYIKAKGCYSFWHLSQVMYP</sequence>
<dbReference type="PANTHER" id="PTHR43628:SF1">
    <property type="entry name" value="CHITIN SYNTHASE REGULATORY FACTOR 2-RELATED"/>
    <property type="match status" value="1"/>
</dbReference>
<dbReference type="InterPro" id="IPR052945">
    <property type="entry name" value="Mitotic_Regulator"/>
</dbReference>
<dbReference type="InterPro" id="IPR006597">
    <property type="entry name" value="Sel1-like"/>
</dbReference>
<dbReference type="InterPro" id="IPR011990">
    <property type="entry name" value="TPR-like_helical_dom_sf"/>
</dbReference>
<dbReference type="Proteomes" id="UP000789831">
    <property type="component" value="Unassembled WGS sequence"/>
</dbReference>
<protein>
    <submittedName>
        <fullName evidence="1">446_t:CDS:1</fullName>
    </submittedName>
</protein>
<dbReference type="EMBL" id="CAJVPL010003158">
    <property type="protein sequence ID" value="CAG8627380.1"/>
    <property type="molecule type" value="Genomic_DNA"/>
</dbReference>
<evidence type="ECO:0000313" key="1">
    <source>
        <dbReference type="EMBL" id="CAG8627380.1"/>
    </source>
</evidence>
<gene>
    <name evidence="1" type="ORF">AGERDE_LOCUS10357</name>
</gene>
<evidence type="ECO:0000313" key="2">
    <source>
        <dbReference type="Proteomes" id="UP000789831"/>
    </source>
</evidence>
<dbReference type="OrthoDB" id="2384430at2759"/>
<reference evidence="1" key="1">
    <citation type="submission" date="2021-06" db="EMBL/GenBank/DDBJ databases">
        <authorList>
            <person name="Kallberg Y."/>
            <person name="Tangrot J."/>
            <person name="Rosling A."/>
        </authorList>
    </citation>
    <scope>NUCLEOTIDE SEQUENCE</scope>
    <source>
        <strain evidence="1">MT106</strain>
    </source>
</reference>
<proteinExistence type="predicted"/>
<dbReference type="Pfam" id="PF08238">
    <property type="entry name" value="Sel1"/>
    <property type="match status" value="4"/>
</dbReference>
<keyword evidence="2" id="KW-1185">Reference proteome</keyword>
<dbReference type="SMART" id="SM00671">
    <property type="entry name" value="SEL1"/>
    <property type="match status" value="4"/>
</dbReference>
<accession>A0A9N9GR11</accession>
<dbReference type="AlphaFoldDB" id="A0A9N9GR11"/>
<comment type="caution">
    <text evidence="1">The sequence shown here is derived from an EMBL/GenBank/DDBJ whole genome shotgun (WGS) entry which is preliminary data.</text>
</comment>
<dbReference type="Gene3D" id="1.25.40.10">
    <property type="entry name" value="Tetratricopeptide repeat domain"/>
    <property type="match status" value="2"/>
</dbReference>
<name>A0A9N9GR11_9GLOM</name>
<dbReference type="SUPFAM" id="SSF81901">
    <property type="entry name" value="HCP-like"/>
    <property type="match status" value="1"/>
</dbReference>
<organism evidence="1 2">
    <name type="scientific">Ambispora gerdemannii</name>
    <dbReference type="NCBI Taxonomy" id="144530"/>
    <lineage>
        <taxon>Eukaryota</taxon>
        <taxon>Fungi</taxon>
        <taxon>Fungi incertae sedis</taxon>
        <taxon>Mucoromycota</taxon>
        <taxon>Glomeromycotina</taxon>
        <taxon>Glomeromycetes</taxon>
        <taxon>Archaeosporales</taxon>
        <taxon>Ambisporaceae</taxon>
        <taxon>Ambispora</taxon>
    </lineage>
</organism>